<dbReference type="NCBIfam" id="NF047353">
    <property type="entry name" value="tube_lmo2291"/>
    <property type="match status" value="1"/>
</dbReference>
<evidence type="ECO:0000313" key="1">
    <source>
        <dbReference type="EMBL" id="ADU30364.1"/>
    </source>
</evidence>
<proteinExistence type="predicted"/>
<reference evidence="1 2" key="1">
    <citation type="submission" date="2010-12" db="EMBL/GenBank/DDBJ databases">
        <title>Complete sequence of Bacillus cellulosilyticus DSM 2522.</title>
        <authorList>
            <consortium name="US DOE Joint Genome Institute"/>
            <person name="Lucas S."/>
            <person name="Copeland A."/>
            <person name="Lapidus A."/>
            <person name="Cheng J.-F."/>
            <person name="Bruce D."/>
            <person name="Goodwin L."/>
            <person name="Pitluck S."/>
            <person name="Chertkov O."/>
            <person name="Detter J.C."/>
            <person name="Han C."/>
            <person name="Tapia R."/>
            <person name="Land M."/>
            <person name="Hauser L."/>
            <person name="Jeffries C."/>
            <person name="Kyrpides N."/>
            <person name="Ivanova N."/>
            <person name="Mikhailova N."/>
            <person name="Brumm P."/>
            <person name="Mead D."/>
            <person name="Woyke T."/>
        </authorList>
    </citation>
    <scope>NUCLEOTIDE SEQUENCE [LARGE SCALE GENOMIC DNA]</scope>
    <source>
        <strain evidence="2">ATCC 21833 / DSM 2522 / FERM P-1141 / JCM 9156 / N-4</strain>
    </source>
</reference>
<dbReference type="STRING" id="649639.Bcell_2103"/>
<dbReference type="NCBIfam" id="TIGR02126">
    <property type="entry name" value="phgtail_TP901_1"/>
    <property type="match status" value="1"/>
</dbReference>
<name>E6U1K1_EVAC2</name>
<evidence type="ECO:0000313" key="2">
    <source>
        <dbReference type="Proteomes" id="UP000001401"/>
    </source>
</evidence>
<accession>E6U1K1</accession>
<dbReference type="OrthoDB" id="3194804at2"/>
<organism evidence="1 2">
    <name type="scientific">Evansella cellulosilytica (strain ATCC 21833 / DSM 2522 / FERM P-1141 / JCM 9156 / N-4)</name>
    <name type="common">Bacillus cellulosilyticus</name>
    <dbReference type="NCBI Taxonomy" id="649639"/>
    <lineage>
        <taxon>Bacteria</taxon>
        <taxon>Bacillati</taxon>
        <taxon>Bacillota</taxon>
        <taxon>Bacilli</taxon>
        <taxon>Bacillales</taxon>
        <taxon>Bacillaceae</taxon>
        <taxon>Evansella</taxon>
    </lineage>
</organism>
<dbReference type="InterPro" id="IPR011855">
    <property type="entry name" value="Phgtail_TP901_1"/>
</dbReference>
<sequence>MAKKVKGVQCKIYVVDDIESENPTILAGQRNATLNRSAETMDSTAKDSDGGWKENEAGFKEWSVDADGLLVESDDAYDLIEDRFNASEKIGVIATLPNGKKYLGTAVITDFPIDMPYEDLATYSTAFTGSGALRKESGTVEQ</sequence>
<keyword evidence="2" id="KW-1185">Reference proteome</keyword>
<dbReference type="eggNOG" id="COG5437">
    <property type="taxonomic scope" value="Bacteria"/>
</dbReference>
<dbReference type="Pfam" id="PF06199">
    <property type="entry name" value="Phage_tail_2"/>
    <property type="match status" value="1"/>
</dbReference>
<dbReference type="EMBL" id="CP002394">
    <property type="protein sequence ID" value="ADU30364.1"/>
    <property type="molecule type" value="Genomic_DNA"/>
</dbReference>
<dbReference type="Gene3D" id="4.10.410.40">
    <property type="match status" value="1"/>
</dbReference>
<dbReference type="Proteomes" id="UP000001401">
    <property type="component" value="Chromosome"/>
</dbReference>
<gene>
    <name evidence="1" type="ordered locus">Bcell_2103</name>
</gene>
<protein>
    <submittedName>
        <fullName evidence="1">Phage major tail protein, TP901-1 family</fullName>
    </submittedName>
</protein>
<dbReference type="RefSeq" id="WP_013488700.1">
    <property type="nucleotide sequence ID" value="NC_014829.1"/>
</dbReference>
<dbReference type="HOGENOM" id="CLU_128644_1_0_9"/>
<dbReference type="KEGG" id="bco:Bcell_2103"/>
<dbReference type="AlphaFoldDB" id="E6U1K1"/>